<dbReference type="GO" id="GO:0009318">
    <property type="term" value="C:exodeoxyribonuclease VII complex"/>
    <property type="evidence" value="ECO:0007669"/>
    <property type="project" value="UniProtKB-UniRule"/>
</dbReference>
<dbReference type="SUPFAM" id="SSF116842">
    <property type="entry name" value="XseB-like"/>
    <property type="match status" value="1"/>
</dbReference>
<dbReference type="PANTHER" id="PTHR34137">
    <property type="entry name" value="EXODEOXYRIBONUCLEASE 7 SMALL SUBUNIT"/>
    <property type="match status" value="1"/>
</dbReference>
<evidence type="ECO:0000256" key="4">
    <source>
        <dbReference type="ARBA" id="ARBA00022801"/>
    </source>
</evidence>
<dbReference type="AlphaFoldDB" id="A0AAW9Q8B6"/>
<evidence type="ECO:0000256" key="5">
    <source>
        <dbReference type="ARBA" id="ARBA00022839"/>
    </source>
</evidence>
<name>A0AAW9Q8B6_9CYAN</name>
<dbReference type="InterPro" id="IPR003761">
    <property type="entry name" value="Exonuc_VII_S"/>
</dbReference>
<dbReference type="EMBL" id="JAZBJZ010000134">
    <property type="protein sequence ID" value="MEE3719453.1"/>
    <property type="molecule type" value="Genomic_DNA"/>
</dbReference>
<sequence length="85" mass="9663">MPKSFEQQVQRLEEIVDLLDRGDVAIAEMLKLYQEGMNLAKQCRTYLETAEQKVTTISAQANIPETVPNSKVSFEQTAIDIDIEF</sequence>
<comment type="caution">
    <text evidence="7">The sequence shown here is derived from an EMBL/GenBank/DDBJ whole genome shotgun (WGS) entry which is preliminary data.</text>
</comment>
<dbReference type="HAMAP" id="MF_00337">
    <property type="entry name" value="Exonuc_7_S"/>
    <property type="match status" value="1"/>
</dbReference>
<proteinExistence type="inferred from homology"/>
<dbReference type="GO" id="GO:0008855">
    <property type="term" value="F:exodeoxyribonuclease VII activity"/>
    <property type="evidence" value="ECO:0007669"/>
    <property type="project" value="UniProtKB-UniRule"/>
</dbReference>
<evidence type="ECO:0000313" key="7">
    <source>
        <dbReference type="EMBL" id="MEE3719453.1"/>
    </source>
</evidence>
<keyword evidence="5 6" id="KW-0269">Exonuclease</keyword>
<comment type="subcellular location">
    <subcellularLocation>
        <location evidence="6">Cytoplasm</location>
    </subcellularLocation>
</comment>
<keyword evidence="4 6" id="KW-0378">Hydrolase</keyword>
<keyword evidence="2 6" id="KW-0963">Cytoplasm</keyword>
<keyword evidence="8" id="KW-1185">Reference proteome</keyword>
<keyword evidence="3 6" id="KW-0540">Nuclease</keyword>
<dbReference type="GO" id="GO:0006308">
    <property type="term" value="P:DNA catabolic process"/>
    <property type="evidence" value="ECO:0007669"/>
    <property type="project" value="UniProtKB-UniRule"/>
</dbReference>
<dbReference type="Pfam" id="PF02609">
    <property type="entry name" value="Exonuc_VII_S"/>
    <property type="match status" value="1"/>
</dbReference>
<dbReference type="RefSeq" id="WP_330485889.1">
    <property type="nucleotide sequence ID" value="NZ_JAZBJZ010000134.1"/>
</dbReference>
<reference evidence="7" key="1">
    <citation type="submission" date="2024-01" db="EMBL/GenBank/DDBJ databases">
        <title>Bank of Algae and Cyanobacteria of the Azores (BACA) strain genomes.</title>
        <authorList>
            <person name="Luz R."/>
            <person name="Cordeiro R."/>
            <person name="Fonseca A."/>
            <person name="Goncalves V."/>
        </authorList>
    </citation>
    <scope>NUCLEOTIDE SEQUENCE</scope>
    <source>
        <strain evidence="7">BACA0141</strain>
    </source>
</reference>
<organism evidence="7 8">
    <name type="scientific">Tumidithrix elongata BACA0141</name>
    <dbReference type="NCBI Taxonomy" id="2716417"/>
    <lineage>
        <taxon>Bacteria</taxon>
        <taxon>Bacillati</taxon>
        <taxon>Cyanobacteriota</taxon>
        <taxon>Cyanophyceae</taxon>
        <taxon>Pseudanabaenales</taxon>
        <taxon>Pseudanabaenaceae</taxon>
        <taxon>Tumidithrix</taxon>
        <taxon>Tumidithrix elongata</taxon>
    </lineage>
</organism>
<dbReference type="GO" id="GO:0005829">
    <property type="term" value="C:cytosol"/>
    <property type="evidence" value="ECO:0007669"/>
    <property type="project" value="TreeGrafter"/>
</dbReference>
<dbReference type="Gene3D" id="1.10.287.1040">
    <property type="entry name" value="Exonuclease VII, small subunit"/>
    <property type="match status" value="1"/>
</dbReference>
<dbReference type="PANTHER" id="PTHR34137:SF1">
    <property type="entry name" value="EXODEOXYRIBONUCLEASE 7 SMALL SUBUNIT"/>
    <property type="match status" value="1"/>
</dbReference>
<evidence type="ECO:0000256" key="3">
    <source>
        <dbReference type="ARBA" id="ARBA00022722"/>
    </source>
</evidence>
<comment type="catalytic activity">
    <reaction evidence="6">
        <text>Exonucleolytic cleavage in either 5'- to 3'- or 3'- to 5'-direction to yield nucleoside 5'-phosphates.</text>
        <dbReference type="EC" id="3.1.11.6"/>
    </reaction>
</comment>
<dbReference type="InterPro" id="IPR037004">
    <property type="entry name" value="Exonuc_VII_ssu_sf"/>
</dbReference>
<dbReference type="NCBIfam" id="TIGR01280">
    <property type="entry name" value="xseB"/>
    <property type="match status" value="1"/>
</dbReference>
<gene>
    <name evidence="6 7" type="primary">xseB</name>
    <name evidence="7" type="ORF">V2H45_22165</name>
</gene>
<dbReference type="EC" id="3.1.11.6" evidence="6"/>
<evidence type="ECO:0000256" key="1">
    <source>
        <dbReference type="ARBA" id="ARBA00009998"/>
    </source>
</evidence>
<comment type="function">
    <text evidence="6">Bidirectionally degrades single-stranded DNA into large acid-insoluble oligonucleotides, which are then degraded further into small acid-soluble oligonucleotides.</text>
</comment>
<evidence type="ECO:0000256" key="2">
    <source>
        <dbReference type="ARBA" id="ARBA00022490"/>
    </source>
</evidence>
<accession>A0AAW9Q8B6</accession>
<evidence type="ECO:0000256" key="6">
    <source>
        <dbReference type="HAMAP-Rule" id="MF_00337"/>
    </source>
</evidence>
<dbReference type="Proteomes" id="UP001333818">
    <property type="component" value="Unassembled WGS sequence"/>
</dbReference>
<comment type="subunit">
    <text evidence="6">Heterooligomer composed of large and small subunits.</text>
</comment>
<comment type="similarity">
    <text evidence="1 6">Belongs to the XseB family.</text>
</comment>
<protein>
    <recommendedName>
        <fullName evidence="6">Exodeoxyribonuclease 7 small subunit</fullName>
        <ecNumber evidence="6">3.1.11.6</ecNumber>
    </recommendedName>
    <alternativeName>
        <fullName evidence="6">Exodeoxyribonuclease VII small subunit</fullName>
        <shortName evidence="6">Exonuclease VII small subunit</shortName>
    </alternativeName>
</protein>
<evidence type="ECO:0000313" key="8">
    <source>
        <dbReference type="Proteomes" id="UP001333818"/>
    </source>
</evidence>